<accession>A0A2I9D4W9</accession>
<evidence type="ECO:0000259" key="2">
    <source>
        <dbReference type="PROSITE" id="PS51740"/>
    </source>
</evidence>
<keyword evidence="4" id="KW-1185">Reference proteome</keyword>
<name>A0A2I9D4W9_9DEIO</name>
<keyword evidence="1" id="KW-0238">DNA-binding</keyword>
<dbReference type="AlphaFoldDB" id="A0A2I9D4W9"/>
<dbReference type="Proteomes" id="UP000236569">
    <property type="component" value="Unassembled WGS sequence"/>
</dbReference>
<dbReference type="RefSeq" id="WP_103128808.1">
    <property type="nucleotide sequence ID" value="NZ_BFAG01000004.1"/>
</dbReference>
<sequence>MARTTLTSKGQITIPQTVRAALGLEQGDQLLIEATGDGFHATLVRRPRAAALQGILRSSVPYQGEEAEKVAVAEELARKHRSR</sequence>
<protein>
    <submittedName>
        <fullName evidence="3">AbrB family transcriptional regulator</fullName>
    </submittedName>
</protein>
<organism evidence="3 4">
    <name type="scientific">Deinococcus aerius</name>
    <dbReference type="NCBI Taxonomy" id="200253"/>
    <lineage>
        <taxon>Bacteria</taxon>
        <taxon>Thermotogati</taxon>
        <taxon>Deinococcota</taxon>
        <taxon>Deinococci</taxon>
        <taxon>Deinococcales</taxon>
        <taxon>Deinococcaceae</taxon>
        <taxon>Deinococcus</taxon>
    </lineage>
</organism>
<reference evidence="4" key="1">
    <citation type="submission" date="2018-01" db="EMBL/GenBank/DDBJ databases">
        <title>Draft Genome Sequence of the Radioresistant Bacterium Deinococcus aerius TR0125, Isolated from the Higher Atmosphere above Japan.</title>
        <authorList>
            <person name="Satoh K."/>
            <person name="Arai H."/>
            <person name="Sanzen T."/>
            <person name="Kawaguchi Y."/>
            <person name="Hayashi H."/>
            <person name="Yokobori S."/>
            <person name="Yamagishi A."/>
            <person name="Oono Y."/>
            <person name="Narumi I."/>
        </authorList>
    </citation>
    <scope>NUCLEOTIDE SEQUENCE [LARGE SCALE GENOMIC DNA]</scope>
    <source>
        <strain evidence="4">TR0125</strain>
    </source>
</reference>
<dbReference type="Pfam" id="PF04014">
    <property type="entry name" value="MazE_antitoxin"/>
    <property type="match status" value="1"/>
</dbReference>
<feature type="domain" description="SpoVT-AbrB" evidence="2">
    <location>
        <begin position="1"/>
        <end position="46"/>
    </location>
</feature>
<dbReference type="EMBL" id="BFAG01000004">
    <property type="protein sequence ID" value="GBF05370.1"/>
    <property type="molecule type" value="Genomic_DNA"/>
</dbReference>
<dbReference type="InterPro" id="IPR007159">
    <property type="entry name" value="SpoVT-AbrB_dom"/>
</dbReference>
<dbReference type="NCBIfam" id="TIGR01439">
    <property type="entry name" value="lp_hng_hel_AbrB"/>
    <property type="match status" value="1"/>
</dbReference>
<dbReference type="GO" id="GO:0003677">
    <property type="term" value="F:DNA binding"/>
    <property type="evidence" value="ECO:0007669"/>
    <property type="project" value="UniProtKB-UniRule"/>
</dbReference>
<dbReference type="OrthoDB" id="9811597at2"/>
<dbReference type="SMART" id="SM00966">
    <property type="entry name" value="SpoVT_AbrB"/>
    <property type="match status" value="1"/>
</dbReference>
<gene>
    <name evidence="3" type="ORF">DAERI_040130</name>
</gene>
<dbReference type="Gene3D" id="2.10.260.10">
    <property type="match status" value="1"/>
</dbReference>
<comment type="caution">
    <text evidence="3">The sequence shown here is derived from an EMBL/GenBank/DDBJ whole genome shotgun (WGS) entry which is preliminary data.</text>
</comment>
<evidence type="ECO:0000313" key="4">
    <source>
        <dbReference type="Proteomes" id="UP000236569"/>
    </source>
</evidence>
<evidence type="ECO:0000313" key="3">
    <source>
        <dbReference type="EMBL" id="GBF05370.1"/>
    </source>
</evidence>
<evidence type="ECO:0000256" key="1">
    <source>
        <dbReference type="PROSITE-ProRule" id="PRU01076"/>
    </source>
</evidence>
<dbReference type="PROSITE" id="PS51740">
    <property type="entry name" value="SPOVT_ABRB"/>
    <property type="match status" value="1"/>
</dbReference>
<proteinExistence type="predicted"/>
<dbReference type="InterPro" id="IPR037914">
    <property type="entry name" value="SpoVT-AbrB_sf"/>
</dbReference>
<dbReference type="SUPFAM" id="SSF89447">
    <property type="entry name" value="AbrB/MazE/MraZ-like"/>
    <property type="match status" value="1"/>
</dbReference>